<dbReference type="InterPro" id="IPR042177">
    <property type="entry name" value="Cell/Rod_1"/>
</dbReference>
<dbReference type="Pfam" id="PF04085">
    <property type="entry name" value="MreC"/>
    <property type="match status" value="1"/>
</dbReference>
<evidence type="ECO:0000259" key="5">
    <source>
        <dbReference type="Pfam" id="PF04085"/>
    </source>
</evidence>
<dbReference type="InterPro" id="IPR007221">
    <property type="entry name" value="MreC"/>
</dbReference>
<organism evidence="6 7">
    <name type="scientific">Candidatus Yanofskybacteria bacterium RIFCSPHIGHO2_02_FULL_50_12</name>
    <dbReference type="NCBI Taxonomy" id="1802685"/>
    <lineage>
        <taxon>Bacteria</taxon>
        <taxon>Candidatus Yanofskyibacteriota</taxon>
    </lineage>
</organism>
<dbReference type="GO" id="GO:0008360">
    <property type="term" value="P:regulation of cell shape"/>
    <property type="evidence" value="ECO:0007669"/>
    <property type="project" value="UniProtKB-KW"/>
</dbReference>
<dbReference type="Gene3D" id="2.40.10.350">
    <property type="entry name" value="Rod shape-determining protein MreC, domain 2"/>
    <property type="match status" value="1"/>
</dbReference>
<dbReference type="InterPro" id="IPR055342">
    <property type="entry name" value="MreC_beta-barrel_core"/>
</dbReference>
<evidence type="ECO:0000313" key="7">
    <source>
        <dbReference type="Proteomes" id="UP000178117"/>
    </source>
</evidence>
<dbReference type="EMBL" id="MGJZ01000026">
    <property type="protein sequence ID" value="OGN16707.1"/>
    <property type="molecule type" value="Genomic_DNA"/>
</dbReference>
<dbReference type="GO" id="GO:0005886">
    <property type="term" value="C:plasma membrane"/>
    <property type="evidence" value="ECO:0007669"/>
    <property type="project" value="TreeGrafter"/>
</dbReference>
<dbReference type="Proteomes" id="UP000178117">
    <property type="component" value="Unassembled WGS sequence"/>
</dbReference>
<evidence type="ECO:0000313" key="6">
    <source>
        <dbReference type="EMBL" id="OGN16707.1"/>
    </source>
</evidence>
<proteinExistence type="inferred from homology"/>
<comment type="caution">
    <text evidence="6">The sequence shown here is derived from an EMBL/GenBank/DDBJ whole genome shotgun (WGS) entry which is preliminary data.</text>
</comment>
<protein>
    <recommendedName>
        <fullName evidence="2">Cell shape-determining protein MreC</fullName>
    </recommendedName>
    <alternativeName>
        <fullName evidence="4">Cell shape protein MreC</fullName>
    </alternativeName>
</protein>
<dbReference type="PANTHER" id="PTHR34138:SF1">
    <property type="entry name" value="CELL SHAPE-DETERMINING PROTEIN MREC"/>
    <property type="match status" value="1"/>
</dbReference>
<comment type="similarity">
    <text evidence="1">Belongs to the MreC family.</text>
</comment>
<evidence type="ECO:0000256" key="4">
    <source>
        <dbReference type="ARBA" id="ARBA00032089"/>
    </source>
</evidence>
<dbReference type="PANTHER" id="PTHR34138">
    <property type="entry name" value="CELL SHAPE-DETERMINING PROTEIN MREC"/>
    <property type="match status" value="1"/>
</dbReference>
<reference evidence="6 7" key="1">
    <citation type="journal article" date="2016" name="Nat. Commun.">
        <title>Thousands of microbial genomes shed light on interconnected biogeochemical processes in an aquifer system.</title>
        <authorList>
            <person name="Anantharaman K."/>
            <person name="Brown C.T."/>
            <person name="Hug L.A."/>
            <person name="Sharon I."/>
            <person name="Castelle C.J."/>
            <person name="Probst A.J."/>
            <person name="Thomas B.C."/>
            <person name="Singh A."/>
            <person name="Wilkins M.J."/>
            <person name="Karaoz U."/>
            <person name="Brodie E.L."/>
            <person name="Williams K.H."/>
            <person name="Hubbard S.S."/>
            <person name="Banfield J.F."/>
        </authorList>
    </citation>
    <scope>NUCLEOTIDE SEQUENCE [LARGE SCALE GENOMIC DNA]</scope>
</reference>
<evidence type="ECO:0000256" key="1">
    <source>
        <dbReference type="ARBA" id="ARBA00009369"/>
    </source>
</evidence>
<dbReference type="AlphaFoldDB" id="A0A1F8FU68"/>
<evidence type="ECO:0000256" key="2">
    <source>
        <dbReference type="ARBA" id="ARBA00013855"/>
    </source>
</evidence>
<dbReference type="Gene3D" id="2.40.10.340">
    <property type="entry name" value="Rod shape-determining protein MreC, domain 1"/>
    <property type="match status" value="1"/>
</dbReference>
<dbReference type="InterPro" id="IPR042175">
    <property type="entry name" value="Cell/Rod_MreC_2"/>
</dbReference>
<name>A0A1F8FU68_9BACT</name>
<keyword evidence="3" id="KW-0133">Cell shape</keyword>
<feature type="domain" description="Rod shape-determining protein MreC beta-barrel core" evidence="5">
    <location>
        <begin position="126"/>
        <end position="257"/>
    </location>
</feature>
<dbReference type="PIRSF" id="PIRSF038471">
    <property type="entry name" value="MreC"/>
    <property type="match status" value="1"/>
</dbReference>
<accession>A0A1F8FU68</accession>
<dbReference type="STRING" id="1802685.A3C88_02740"/>
<evidence type="ECO:0000256" key="3">
    <source>
        <dbReference type="ARBA" id="ARBA00022960"/>
    </source>
</evidence>
<sequence>MRRNGLKFLIGAIVIVLALMTLNRFALGRLRTVYAPFAVERAQWFDALGQLHEFFAYAKQWRNLTEENQILKEQIQRHQSSTAALEALRYDNDLLRRALALKPLARSNPIPAGIFNISMTPDGYAALINQGKEAGIRPGAIAVSPEGVLIGVVAEVFGNSSHLTLVSDPSFKATVRVLGGQTSGIVRGALVDGMVVDLIVQSDRISEGDTLVSSGNDMIPSGLVLGTVSHVEANDTELFKKVKVKPAAEFINSRVLIINL</sequence>
<gene>
    <name evidence="6" type="ORF">A3C88_02740</name>
</gene>